<accession>A0A812XI74</accession>
<dbReference type="PROSITE" id="PS01271">
    <property type="entry name" value="NA_SULFATE"/>
    <property type="match status" value="1"/>
</dbReference>
<keyword evidence="6" id="KW-0067">ATP-binding</keyword>
<comment type="similarity">
    <text evidence="6">Belongs to the TRAFAC class myosin-kinesin ATPase superfamily. Kinesin family.</text>
</comment>
<dbReference type="CDD" id="cd01115">
    <property type="entry name" value="SLC13_permease"/>
    <property type="match status" value="1"/>
</dbReference>
<feature type="transmembrane region" description="Helical" evidence="9">
    <location>
        <begin position="555"/>
        <end position="583"/>
    </location>
</feature>
<dbReference type="InterPro" id="IPR001752">
    <property type="entry name" value="Kinesin_motor_dom"/>
</dbReference>
<keyword evidence="4 9" id="KW-1133">Transmembrane helix</keyword>
<keyword evidence="5 9" id="KW-0472">Membrane</keyword>
<dbReference type="InterPro" id="IPR031312">
    <property type="entry name" value="Na/sul_symport_CS"/>
</dbReference>
<dbReference type="Proteomes" id="UP000649617">
    <property type="component" value="Unassembled WGS sequence"/>
</dbReference>
<evidence type="ECO:0000256" key="6">
    <source>
        <dbReference type="PROSITE-ProRule" id="PRU00283"/>
    </source>
</evidence>
<proteinExistence type="inferred from homology"/>
<evidence type="ECO:0000256" key="7">
    <source>
        <dbReference type="SAM" id="Coils"/>
    </source>
</evidence>
<dbReference type="Pfam" id="PF00225">
    <property type="entry name" value="Kinesin"/>
    <property type="match status" value="1"/>
</dbReference>
<dbReference type="SUPFAM" id="SSF52540">
    <property type="entry name" value="P-loop containing nucleoside triphosphate hydrolases"/>
    <property type="match status" value="1"/>
</dbReference>
<comment type="subcellular location">
    <subcellularLocation>
        <location evidence="1">Membrane</location>
        <topology evidence="1">Multi-pass membrane protein</topology>
    </subcellularLocation>
</comment>
<dbReference type="GO" id="GO:0007018">
    <property type="term" value="P:microtubule-based movement"/>
    <property type="evidence" value="ECO:0007669"/>
    <property type="project" value="InterPro"/>
</dbReference>
<keyword evidence="2" id="KW-0813">Transport</keyword>
<evidence type="ECO:0000256" key="4">
    <source>
        <dbReference type="ARBA" id="ARBA00022989"/>
    </source>
</evidence>
<evidence type="ECO:0000256" key="2">
    <source>
        <dbReference type="ARBA" id="ARBA00022448"/>
    </source>
</evidence>
<evidence type="ECO:0000259" key="10">
    <source>
        <dbReference type="PROSITE" id="PS50067"/>
    </source>
</evidence>
<dbReference type="InterPro" id="IPR036961">
    <property type="entry name" value="Kinesin_motor_dom_sf"/>
</dbReference>
<dbReference type="GO" id="GO:0005524">
    <property type="term" value="F:ATP binding"/>
    <property type="evidence" value="ECO:0007669"/>
    <property type="project" value="UniProtKB-UniRule"/>
</dbReference>
<dbReference type="EMBL" id="CAJNIZ010046037">
    <property type="protein sequence ID" value="CAE7737336.1"/>
    <property type="molecule type" value="Genomic_DNA"/>
</dbReference>
<dbReference type="InterPro" id="IPR027417">
    <property type="entry name" value="P-loop_NTPase"/>
</dbReference>
<feature type="coiled-coil region" evidence="7">
    <location>
        <begin position="1118"/>
        <end position="1220"/>
    </location>
</feature>
<keyword evidence="12" id="KW-1185">Reference proteome</keyword>
<name>A0A812XI74_SYMPI</name>
<organism evidence="11 12">
    <name type="scientific">Symbiodinium pilosum</name>
    <name type="common">Dinoflagellate</name>
    <dbReference type="NCBI Taxonomy" id="2952"/>
    <lineage>
        <taxon>Eukaryota</taxon>
        <taxon>Sar</taxon>
        <taxon>Alveolata</taxon>
        <taxon>Dinophyceae</taxon>
        <taxon>Suessiales</taxon>
        <taxon>Symbiodiniaceae</taxon>
        <taxon>Symbiodinium</taxon>
    </lineage>
</organism>
<feature type="coiled-coil region" evidence="7">
    <location>
        <begin position="1260"/>
        <end position="1340"/>
    </location>
</feature>
<feature type="region of interest" description="Disordered" evidence="8">
    <location>
        <begin position="1031"/>
        <end position="1053"/>
    </location>
</feature>
<reference evidence="11" key="1">
    <citation type="submission" date="2021-02" db="EMBL/GenBank/DDBJ databases">
        <authorList>
            <person name="Dougan E. K."/>
            <person name="Rhodes N."/>
            <person name="Thang M."/>
            <person name="Chan C."/>
        </authorList>
    </citation>
    <scope>NUCLEOTIDE SEQUENCE</scope>
</reference>
<feature type="transmembrane region" description="Helical" evidence="9">
    <location>
        <begin position="465"/>
        <end position="483"/>
    </location>
</feature>
<evidence type="ECO:0000256" key="1">
    <source>
        <dbReference type="ARBA" id="ARBA00004141"/>
    </source>
</evidence>
<comment type="caution">
    <text evidence="11">The sequence shown here is derived from an EMBL/GenBank/DDBJ whole genome shotgun (WGS) entry which is preliminary data.</text>
</comment>
<feature type="coiled-coil region" evidence="7">
    <location>
        <begin position="1382"/>
        <end position="1439"/>
    </location>
</feature>
<evidence type="ECO:0000256" key="3">
    <source>
        <dbReference type="ARBA" id="ARBA00022692"/>
    </source>
</evidence>
<protein>
    <submittedName>
        <fullName evidence="11">SdcS protein</fullName>
    </submittedName>
</protein>
<dbReference type="GO" id="GO:0003777">
    <property type="term" value="F:microtubule motor activity"/>
    <property type="evidence" value="ECO:0007669"/>
    <property type="project" value="InterPro"/>
</dbReference>
<evidence type="ECO:0000256" key="9">
    <source>
        <dbReference type="SAM" id="Phobius"/>
    </source>
</evidence>
<dbReference type="GO" id="GO:0015141">
    <property type="term" value="F:succinate transmembrane transporter activity"/>
    <property type="evidence" value="ECO:0007669"/>
    <property type="project" value="UniProtKB-ARBA"/>
</dbReference>
<evidence type="ECO:0000313" key="12">
    <source>
        <dbReference type="Proteomes" id="UP000649617"/>
    </source>
</evidence>
<keyword evidence="3 9" id="KW-0812">Transmembrane</keyword>
<evidence type="ECO:0000256" key="5">
    <source>
        <dbReference type="ARBA" id="ARBA00023136"/>
    </source>
</evidence>
<dbReference type="GO" id="GO:0008017">
    <property type="term" value="F:microtubule binding"/>
    <property type="evidence" value="ECO:0007669"/>
    <property type="project" value="InterPro"/>
</dbReference>
<dbReference type="OrthoDB" id="442298at2759"/>
<feature type="transmembrane region" description="Helical" evidence="9">
    <location>
        <begin position="355"/>
        <end position="372"/>
    </location>
</feature>
<keyword evidence="7" id="KW-0175">Coiled coil</keyword>
<feature type="compositionally biased region" description="Polar residues" evidence="8">
    <location>
        <begin position="1032"/>
        <end position="1049"/>
    </location>
</feature>
<dbReference type="PANTHER" id="PTHR10283">
    <property type="entry name" value="SOLUTE CARRIER FAMILY 13 MEMBER"/>
    <property type="match status" value="1"/>
</dbReference>
<dbReference type="InterPro" id="IPR001898">
    <property type="entry name" value="SLC13A/DASS"/>
</dbReference>
<dbReference type="GO" id="GO:0005886">
    <property type="term" value="C:plasma membrane"/>
    <property type="evidence" value="ECO:0007669"/>
    <property type="project" value="TreeGrafter"/>
</dbReference>
<feature type="transmembrane region" description="Helical" evidence="9">
    <location>
        <begin position="645"/>
        <end position="664"/>
    </location>
</feature>
<feature type="transmembrane region" description="Helical" evidence="9">
    <location>
        <begin position="384"/>
        <end position="406"/>
    </location>
</feature>
<feature type="binding site" evidence="6">
    <location>
        <begin position="912"/>
        <end position="919"/>
    </location>
    <ligand>
        <name>ATP</name>
        <dbReference type="ChEBI" id="CHEBI:30616"/>
    </ligand>
</feature>
<dbReference type="SMART" id="SM00129">
    <property type="entry name" value="KISc"/>
    <property type="match status" value="1"/>
</dbReference>
<gene>
    <name evidence="11" type="primary">sdcS</name>
    <name evidence="11" type="ORF">SPIL2461_LOCUS21191</name>
</gene>
<feature type="transmembrane region" description="Helical" evidence="9">
    <location>
        <begin position="604"/>
        <end position="625"/>
    </location>
</feature>
<feature type="transmembrane region" description="Helical" evidence="9">
    <location>
        <begin position="822"/>
        <end position="848"/>
    </location>
</feature>
<feature type="transmembrane region" description="Helical" evidence="9">
    <location>
        <begin position="703"/>
        <end position="727"/>
    </location>
</feature>
<keyword evidence="6" id="KW-0547">Nucleotide-binding</keyword>
<evidence type="ECO:0000256" key="8">
    <source>
        <dbReference type="SAM" id="MobiDB-lite"/>
    </source>
</evidence>
<evidence type="ECO:0000313" key="11">
    <source>
        <dbReference type="EMBL" id="CAE7737336.1"/>
    </source>
</evidence>
<sequence length="1658" mass="184321">MDGAMQSTQSSADPLEVMLEGQQTGPDIKILDVCAGEVRRKVEQELKDRAMDACQEVNSLVSAALRHLPPEVRALPAREALFVFSQGSGAVQSCAALLDGHGGTSEQDHSLCFASCSELCQKQLCVARVPQILATGMLTSSCSADAAIGTSFFDSAFVCRPERDTVSWKRVGRSRFFHLQNEAGIGWLLDAAEVTPQPSMVSVVSRMPTMAVGYWAQHFVLHISHILRHFSFVTSRLPGRIFPLKAARGYTGKVSCSYDEVERCITELQDLVKAAVTFNGESLPPDQAASRLGLGKVAVLSGESGTASELDFAAAASTKGVAPNVPEQSTAETIDNLKEDTASAQVLPGGRKVCVVLVAAVLLLALVPRAELDSRFPDASKGLAVLLVTALCWISEVMPLSISSLVPMALYPLLGVVKASVLARKFFSGTSFLFIAGFLLGLAIERWNLHTRFVRIVLSRIGNRIQFYLAAFMFTTWLLSMWISNTATMLCVMPMMKAFLSSLEGGHPLFHSIMLLAVGYSATVGGLSTPVGTPTNGIFMGMFQEFWPDEEEFSFARFCIVALPLSVALLLCVYTMTCIALMWTGAGIKVNREAFLRTQQLGKFTYEEMVVCLDLICLVILWFTASRIDTFPGWKSWVSADLDSGSIGLVFTLPLFLVPCGRWLPPAVKRALGEDRCQSLCKGGRPNYILDWESVKKDFSWEILFVFGGGALIAHGTVKCGLAQVIAEALQNLGFNFFMFNLVVVTVICFVTEVVSNMSTLSIFGPIMASAAVHMGTSPIQLLLGVTFASSFAFMLPMAGGPNMVVYSTGRVSVAQMASFGFCLNLIAILLGTLYIVFAMPVLLGTWYEGRSNPKYPAAKEFEVSSADGAYVFDFNQAFAEAATQEDVFEHVGKPIVSDVLSGYNGTILAYGQTSSGKTHSMFGPGNLSIDSIVPDLQGIVPRAARFVFDHIEASVDYDTEFTLRCSFMEVVPANPGDQSTHHGAPRYAALEKSKAATSESLPRGVTQTDLTYQDKVAQMRSRILSIKELRTQSGTESHPPETTQTTSVAPVPACPQPQERLASIMSFLDEVEESSKADISSIILSTRSSRSAGEPDVPRSHIPSGLTQDAAAMLSRASMLEVEVQDKKQIIDSLKRALHESQEREKERVQATAKEWEGKLQQQKTHYEAGSERHLKLVDRLLNDKTELTRRCELFSDELKAVERKYQMKIEEMEDHAAKELAKNKQNWIATERLKREAWEKEKVKEIKDMTVKGLQPEVERILAERKQEKIRMEEGQREALEEQRRELLALAQKQLQELREQKHREMEAALDKEREAHRNKVRDEFERFNRELQEERAKCAADLLAERRLREELIRQATESSEAKLREAIAAERARMQLSLSDAEARLAASSRQHQEQLNQLEARMRGEAEASQLAQKEQAQLELQEREASLRRELAAERDCQLEVLMDRLSREHVERQLAVENEANVKLLEARAAAGEEMGRLAKQLEDARAEVTMVQQQKKQLEEMMRNMKDCQAVSAERLTEYQQRCTDLESECNGLRKAGDEALRRHQSELQQLDSAREKELEDLRQRLGEAMVQVKEEQAKLEEHGKESQRREEQIIADLEARVKRTLQAKDETIAELRKRCTALDNKVSEFGYLLERQREELLSGLVGELG</sequence>
<dbReference type="PROSITE" id="PS50067">
    <property type="entry name" value="KINESIN_MOTOR_2"/>
    <property type="match status" value="1"/>
</dbReference>
<dbReference type="Pfam" id="PF00939">
    <property type="entry name" value="Na_sulph_symp"/>
    <property type="match status" value="1"/>
</dbReference>
<feature type="transmembrane region" description="Helical" evidence="9">
    <location>
        <begin position="733"/>
        <end position="751"/>
    </location>
</feature>
<feature type="transmembrane region" description="Helical" evidence="9">
    <location>
        <begin position="782"/>
        <end position="801"/>
    </location>
</feature>
<keyword evidence="6" id="KW-0505">Motor protein</keyword>
<feature type="coiled-coil region" evidence="7">
    <location>
        <begin position="1475"/>
        <end position="1634"/>
    </location>
</feature>
<feature type="transmembrane region" description="Helical" evidence="9">
    <location>
        <begin position="426"/>
        <end position="444"/>
    </location>
</feature>
<feature type="domain" description="Kinesin motor" evidence="10">
    <location>
        <begin position="839"/>
        <end position="971"/>
    </location>
</feature>
<dbReference type="Gene3D" id="3.40.850.10">
    <property type="entry name" value="Kinesin motor domain"/>
    <property type="match status" value="1"/>
</dbReference>
<dbReference type="PANTHER" id="PTHR10283:SF82">
    <property type="entry name" value="SOLUTE CARRIER FAMILY 13 MEMBER 2"/>
    <property type="match status" value="1"/>
</dbReference>